<proteinExistence type="inferred from homology"/>
<gene>
    <name evidence="15" type="ORF">C2845_PM13G18900</name>
</gene>
<evidence type="ECO:0000256" key="6">
    <source>
        <dbReference type="ARBA" id="ARBA00022741"/>
    </source>
</evidence>
<evidence type="ECO:0000256" key="9">
    <source>
        <dbReference type="ARBA" id="ARBA00023051"/>
    </source>
</evidence>
<name>A0A3L6RF31_PANMI</name>
<keyword evidence="16" id="KW-1185">Reference proteome</keyword>
<comment type="pathway">
    <text evidence="2">Phytoalexin biosynthesis; 3,4',5-trihydroxystilbene biosynthesis; 3,4',5-trihydroxystilbene from trans-4-coumarate: step 1/2.</text>
</comment>
<dbReference type="InterPro" id="IPR042099">
    <property type="entry name" value="ANL_N_sf"/>
</dbReference>
<dbReference type="PANTHER" id="PTHR24096">
    <property type="entry name" value="LONG-CHAIN-FATTY-ACID--COA LIGASE"/>
    <property type="match status" value="1"/>
</dbReference>
<sequence length="543" mass="57845">MGSLTTEPRAETVFRSTLPDIAILDHLPLHDYVFERLADRRDRTCLIDGATGEALTFGDVDRLSRRVAAGMRAALGVRPGGTVMLLLPNSVEFALAFLACSRLGAAATTANPLHTPPEIAKQAAASGATVVVTEPAFVAKVRGLAGVAVVATGDGAEGCVSFADLAAADERAGPPEEETAIDVANDVVALPYSSGTTGLPKGVMLSHRGLVTSVAQLVDGDNPNLHLREDDVVLCVLPMFHVYSLHSILLCGMRAGAALVIMKRFDSARMFELVERHGVTIAPLVPPIVVEMAKSDAIDRHDLSSVRMVISGAAPMGKELQDIVRAKLPRAVLGQGYGMTEAGPVLSMCMAFAKEPSPVKSGACGTVVRNAELKIIDPETGLSLPRNQPGEICIRGKQIMKGYLNNPEATAKTIDAEGWLHTGDIGYVDDDDEIFIVDRLKELIKYKGFQVAPAELEAMLIAHPGIADAAVVPMKDDSCGEIPVAFVVASDGSDITEDEIKQYVAKQVVFYKRLHKIFFVETIPKAPSGKILRKDLRAKLAAC</sequence>
<dbReference type="InterPro" id="IPR020845">
    <property type="entry name" value="AMP-binding_CS"/>
</dbReference>
<accession>A0A3L6RF31</accession>
<feature type="domain" description="AMP-dependent synthetase/ligase" evidence="13">
    <location>
        <begin position="35"/>
        <end position="404"/>
    </location>
</feature>
<dbReference type="InterPro" id="IPR000873">
    <property type="entry name" value="AMP-dep_synth/lig_dom"/>
</dbReference>
<dbReference type="AlphaFoldDB" id="A0A3L6RF31"/>
<evidence type="ECO:0000256" key="1">
    <source>
        <dbReference type="ARBA" id="ARBA00001946"/>
    </source>
</evidence>
<dbReference type="CDD" id="cd05904">
    <property type="entry name" value="4CL"/>
    <property type="match status" value="1"/>
</dbReference>
<evidence type="ECO:0000256" key="3">
    <source>
        <dbReference type="ARBA" id="ARBA00006432"/>
    </source>
</evidence>
<dbReference type="OrthoDB" id="10253869at2759"/>
<dbReference type="GO" id="GO:0106290">
    <property type="term" value="F:trans-cinnamate-CoA ligase activity"/>
    <property type="evidence" value="ECO:0007669"/>
    <property type="project" value="UniProtKB-ARBA"/>
</dbReference>
<dbReference type="STRING" id="4540.A0A3L6RF31"/>
<comment type="catalytic activity">
    <reaction evidence="12">
        <text>(E)-4-coumarate + ATP + CoA = (E)-4-coumaroyl-CoA + AMP + diphosphate</text>
        <dbReference type="Rhea" id="RHEA:19641"/>
        <dbReference type="ChEBI" id="CHEBI:12876"/>
        <dbReference type="ChEBI" id="CHEBI:30616"/>
        <dbReference type="ChEBI" id="CHEBI:33019"/>
        <dbReference type="ChEBI" id="CHEBI:57287"/>
        <dbReference type="ChEBI" id="CHEBI:85008"/>
        <dbReference type="ChEBI" id="CHEBI:456215"/>
        <dbReference type="EC" id="6.2.1.12"/>
    </reaction>
    <physiologicalReaction direction="left-to-right" evidence="12">
        <dbReference type="Rhea" id="RHEA:19642"/>
    </physiologicalReaction>
</comment>
<dbReference type="Proteomes" id="UP000275267">
    <property type="component" value="Unassembled WGS sequence"/>
</dbReference>
<dbReference type="Pfam" id="PF00501">
    <property type="entry name" value="AMP-binding"/>
    <property type="match status" value="1"/>
</dbReference>
<dbReference type="GO" id="GO:0016207">
    <property type="term" value="F:4-coumarate-CoA ligase activity"/>
    <property type="evidence" value="ECO:0007669"/>
    <property type="project" value="UniProtKB-EC"/>
</dbReference>
<dbReference type="PANTHER" id="PTHR24096:SF406">
    <property type="entry name" value="4-COUMARATE--COA LIGASE 2"/>
    <property type="match status" value="1"/>
</dbReference>
<evidence type="ECO:0000256" key="5">
    <source>
        <dbReference type="ARBA" id="ARBA00022598"/>
    </source>
</evidence>
<dbReference type="Gene3D" id="3.40.50.12780">
    <property type="entry name" value="N-terminal domain of ligase-like"/>
    <property type="match status" value="1"/>
</dbReference>
<comment type="cofactor">
    <cofactor evidence="1">
        <name>Mg(2+)</name>
        <dbReference type="ChEBI" id="CHEBI:18420"/>
    </cofactor>
</comment>
<evidence type="ECO:0000256" key="12">
    <source>
        <dbReference type="ARBA" id="ARBA00034252"/>
    </source>
</evidence>
<evidence type="ECO:0000256" key="10">
    <source>
        <dbReference type="ARBA" id="ARBA00034219"/>
    </source>
</evidence>
<keyword evidence="5 15" id="KW-0436">Ligase</keyword>
<evidence type="ECO:0000256" key="4">
    <source>
        <dbReference type="ARBA" id="ARBA00012959"/>
    </source>
</evidence>
<keyword evidence="8" id="KW-0460">Magnesium</keyword>
<comment type="catalytic activity">
    <reaction evidence="10">
        <text>(E)-4-coumarate + ATP + H(+) = (E)-4-coumaroyl-AMP + diphosphate</text>
        <dbReference type="Rhea" id="RHEA:72419"/>
        <dbReference type="ChEBI" id="CHEBI:12876"/>
        <dbReference type="ChEBI" id="CHEBI:15378"/>
        <dbReference type="ChEBI" id="CHEBI:30616"/>
        <dbReference type="ChEBI" id="CHEBI:33019"/>
        <dbReference type="ChEBI" id="CHEBI:192348"/>
    </reaction>
    <physiologicalReaction direction="left-to-right" evidence="10">
        <dbReference type="Rhea" id="RHEA:72420"/>
    </physiologicalReaction>
</comment>
<dbReference type="Pfam" id="PF13193">
    <property type="entry name" value="AMP-binding_C"/>
    <property type="match status" value="1"/>
</dbReference>
<dbReference type="Gene3D" id="3.30.300.30">
    <property type="match status" value="1"/>
</dbReference>
<dbReference type="EMBL" id="PQIB02000008">
    <property type="protein sequence ID" value="RLN03197.1"/>
    <property type="molecule type" value="Genomic_DNA"/>
</dbReference>
<evidence type="ECO:0000256" key="11">
    <source>
        <dbReference type="ARBA" id="ARBA00034223"/>
    </source>
</evidence>
<dbReference type="PROSITE" id="PS00455">
    <property type="entry name" value="AMP_BINDING"/>
    <property type="match status" value="1"/>
</dbReference>
<dbReference type="GO" id="GO:0009698">
    <property type="term" value="P:phenylpropanoid metabolic process"/>
    <property type="evidence" value="ECO:0007669"/>
    <property type="project" value="UniProtKB-KW"/>
</dbReference>
<evidence type="ECO:0000313" key="15">
    <source>
        <dbReference type="EMBL" id="RLN03197.1"/>
    </source>
</evidence>
<protein>
    <recommendedName>
        <fullName evidence="4">4-coumarate--CoA ligase</fullName>
        <ecNumber evidence="4">6.2.1.12</ecNumber>
    </recommendedName>
</protein>
<comment type="catalytic activity">
    <reaction evidence="11">
        <text>(E)-4-coumaroyl-AMP + CoA = (E)-4-coumaroyl-CoA + AMP + H(+)</text>
        <dbReference type="Rhea" id="RHEA:72423"/>
        <dbReference type="ChEBI" id="CHEBI:15378"/>
        <dbReference type="ChEBI" id="CHEBI:57287"/>
        <dbReference type="ChEBI" id="CHEBI:85008"/>
        <dbReference type="ChEBI" id="CHEBI:192348"/>
        <dbReference type="ChEBI" id="CHEBI:456215"/>
    </reaction>
    <physiologicalReaction direction="left-to-right" evidence="11">
        <dbReference type="Rhea" id="RHEA:72424"/>
    </physiologicalReaction>
</comment>
<evidence type="ECO:0000259" key="14">
    <source>
        <dbReference type="Pfam" id="PF13193"/>
    </source>
</evidence>
<dbReference type="InterPro" id="IPR045851">
    <property type="entry name" value="AMP-bd_C_sf"/>
</dbReference>
<dbReference type="FunFam" id="3.40.50.12780:FF:000003">
    <property type="entry name" value="Long-chain-fatty-acid--CoA ligase FadD"/>
    <property type="match status" value="1"/>
</dbReference>
<evidence type="ECO:0000256" key="7">
    <source>
        <dbReference type="ARBA" id="ARBA00022840"/>
    </source>
</evidence>
<evidence type="ECO:0000256" key="2">
    <source>
        <dbReference type="ARBA" id="ARBA00004930"/>
    </source>
</evidence>
<dbReference type="GO" id="GO:0005524">
    <property type="term" value="F:ATP binding"/>
    <property type="evidence" value="ECO:0007669"/>
    <property type="project" value="UniProtKB-KW"/>
</dbReference>
<keyword evidence="7" id="KW-0067">ATP-binding</keyword>
<keyword evidence="9" id="KW-0587">Phenylpropanoid metabolism</keyword>
<dbReference type="SUPFAM" id="SSF56801">
    <property type="entry name" value="Acetyl-CoA synthetase-like"/>
    <property type="match status" value="1"/>
</dbReference>
<feature type="domain" description="AMP-binding enzyme C-terminal" evidence="14">
    <location>
        <begin position="455"/>
        <end position="530"/>
    </location>
</feature>
<reference evidence="16" key="1">
    <citation type="journal article" date="2019" name="Nat. Commun.">
        <title>The genome of broomcorn millet.</title>
        <authorList>
            <person name="Zou C."/>
            <person name="Miki D."/>
            <person name="Li D."/>
            <person name="Tang Q."/>
            <person name="Xiao L."/>
            <person name="Rajput S."/>
            <person name="Deng P."/>
            <person name="Jia W."/>
            <person name="Huang R."/>
            <person name="Zhang M."/>
            <person name="Sun Y."/>
            <person name="Hu J."/>
            <person name="Fu X."/>
            <person name="Schnable P.S."/>
            <person name="Li F."/>
            <person name="Zhang H."/>
            <person name="Feng B."/>
            <person name="Zhu X."/>
            <person name="Liu R."/>
            <person name="Schnable J.C."/>
            <person name="Zhu J.-K."/>
            <person name="Zhang H."/>
        </authorList>
    </citation>
    <scope>NUCLEOTIDE SEQUENCE [LARGE SCALE GENOMIC DNA]</scope>
</reference>
<comment type="similarity">
    <text evidence="3">Belongs to the ATP-dependent AMP-binding enzyme family.</text>
</comment>
<comment type="caution">
    <text evidence="15">The sequence shown here is derived from an EMBL/GenBank/DDBJ whole genome shotgun (WGS) entry which is preliminary data.</text>
</comment>
<evidence type="ECO:0000256" key="8">
    <source>
        <dbReference type="ARBA" id="ARBA00022842"/>
    </source>
</evidence>
<evidence type="ECO:0000259" key="13">
    <source>
        <dbReference type="Pfam" id="PF00501"/>
    </source>
</evidence>
<dbReference type="FunFam" id="3.30.300.30:FF:000007">
    <property type="entry name" value="4-coumarate--CoA ligase 2"/>
    <property type="match status" value="1"/>
</dbReference>
<dbReference type="EC" id="6.2.1.12" evidence="4"/>
<dbReference type="InterPro" id="IPR025110">
    <property type="entry name" value="AMP-bd_C"/>
</dbReference>
<keyword evidence="6" id="KW-0547">Nucleotide-binding</keyword>
<evidence type="ECO:0000313" key="16">
    <source>
        <dbReference type="Proteomes" id="UP000275267"/>
    </source>
</evidence>
<organism evidence="15 16">
    <name type="scientific">Panicum miliaceum</name>
    <name type="common">Proso millet</name>
    <name type="synonym">Broomcorn millet</name>
    <dbReference type="NCBI Taxonomy" id="4540"/>
    <lineage>
        <taxon>Eukaryota</taxon>
        <taxon>Viridiplantae</taxon>
        <taxon>Streptophyta</taxon>
        <taxon>Embryophyta</taxon>
        <taxon>Tracheophyta</taxon>
        <taxon>Spermatophyta</taxon>
        <taxon>Magnoliopsida</taxon>
        <taxon>Liliopsida</taxon>
        <taxon>Poales</taxon>
        <taxon>Poaceae</taxon>
        <taxon>PACMAD clade</taxon>
        <taxon>Panicoideae</taxon>
        <taxon>Panicodae</taxon>
        <taxon>Paniceae</taxon>
        <taxon>Panicinae</taxon>
        <taxon>Panicum</taxon>
        <taxon>Panicum sect. Panicum</taxon>
    </lineage>
</organism>